<comment type="caution">
    <text evidence="1">Lacks conserved residue(s) required for the propagation of feature annotation.</text>
</comment>
<evidence type="ECO:0000313" key="5">
    <source>
        <dbReference type="Proteomes" id="UP001283361"/>
    </source>
</evidence>
<dbReference type="InterPro" id="IPR050372">
    <property type="entry name" value="Neurexin-related_CASP"/>
</dbReference>
<evidence type="ECO:0000256" key="2">
    <source>
        <dbReference type="SAM" id="Phobius"/>
    </source>
</evidence>
<keyword evidence="5" id="KW-1185">Reference proteome</keyword>
<dbReference type="PANTHER" id="PTHR15036:SF49">
    <property type="entry name" value="AXOTACTIN"/>
    <property type="match status" value="1"/>
</dbReference>
<dbReference type="PANTHER" id="PTHR15036">
    <property type="entry name" value="PIKACHURIN-LIKE PROTEIN"/>
    <property type="match status" value="1"/>
</dbReference>
<keyword evidence="2" id="KW-0472">Membrane</keyword>
<protein>
    <recommendedName>
        <fullName evidence="3">Laminin G domain-containing protein</fullName>
    </recommendedName>
</protein>
<dbReference type="Proteomes" id="UP001283361">
    <property type="component" value="Unassembled WGS sequence"/>
</dbReference>
<reference evidence="4" key="1">
    <citation type="journal article" date="2023" name="G3 (Bethesda)">
        <title>A reference genome for the long-term kleptoplast-retaining sea slug Elysia crispata morphotype clarki.</title>
        <authorList>
            <person name="Eastman K.E."/>
            <person name="Pendleton A.L."/>
            <person name="Shaikh M.A."/>
            <person name="Suttiyut T."/>
            <person name="Ogas R."/>
            <person name="Tomko P."/>
            <person name="Gavelis G."/>
            <person name="Widhalm J.R."/>
            <person name="Wisecaver J.H."/>
        </authorList>
    </citation>
    <scope>NUCLEOTIDE SEQUENCE</scope>
    <source>
        <strain evidence="4">ECLA1</strain>
    </source>
</reference>
<dbReference type="Gene3D" id="2.60.120.200">
    <property type="match status" value="7"/>
</dbReference>
<organism evidence="4 5">
    <name type="scientific">Elysia crispata</name>
    <name type="common">lettuce slug</name>
    <dbReference type="NCBI Taxonomy" id="231223"/>
    <lineage>
        <taxon>Eukaryota</taxon>
        <taxon>Metazoa</taxon>
        <taxon>Spiralia</taxon>
        <taxon>Lophotrochozoa</taxon>
        <taxon>Mollusca</taxon>
        <taxon>Gastropoda</taxon>
        <taxon>Heterobranchia</taxon>
        <taxon>Euthyneura</taxon>
        <taxon>Panpulmonata</taxon>
        <taxon>Sacoglossa</taxon>
        <taxon>Placobranchoidea</taxon>
        <taxon>Plakobranchidae</taxon>
        <taxon>Elysia</taxon>
    </lineage>
</organism>
<dbReference type="SUPFAM" id="SSF49899">
    <property type="entry name" value="Concanavalin A-like lectins/glucanases"/>
    <property type="match status" value="7"/>
</dbReference>
<evidence type="ECO:0000256" key="1">
    <source>
        <dbReference type="PROSITE-ProRule" id="PRU00122"/>
    </source>
</evidence>
<feature type="domain" description="Laminin G" evidence="3">
    <location>
        <begin position="57"/>
        <end position="252"/>
    </location>
</feature>
<comment type="caution">
    <text evidence="4">The sequence shown here is derived from an EMBL/GenBank/DDBJ whole genome shotgun (WGS) entry which is preliminary data.</text>
</comment>
<evidence type="ECO:0000313" key="4">
    <source>
        <dbReference type="EMBL" id="KAK3762399.1"/>
    </source>
</evidence>
<dbReference type="Pfam" id="PF13385">
    <property type="entry name" value="Laminin_G_3"/>
    <property type="match status" value="3"/>
</dbReference>
<feature type="transmembrane region" description="Helical" evidence="2">
    <location>
        <begin position="38"/>
        <end position="58"/>
    </location>
</feature>
<keyword evidence="2" id="KW-0812">Transmembrane</keyword>
<accession>A0AAE0Z405</accession>
<proteinExistence type="predicted"/>
<evidence type="ECO:0000259" key="3">
    <source>
        <dbReference type="PROSITE" id="PS50025"/>
    </source>
</evidence>
<sequence length="1636" mass="185949">MDNPARVGRADQTQCENHRNTIGLYDESHTSSRRFPPIMTLAITIFLCLLLVPSGQALRFLGERETYAKFPKWDACDNATIMFDFKTSQPNALLMYTDDSGRYDYLQVALQDGLVHLWINFVRNEEKSVKIKLGDGNLHDGAWHTVEVKRNRMETTLIVDETQQSQVAFEANYRIGDLDTKNYMYFGGIPSSFRGHTGARKLPESVLNASFIGEMRNILYFNCTCLPTRATYLELRGSTDFPKETCDVRNECPVDCPCISGDTGSGCWCEIKQECYKDLLADYILPMDRVERDLVVNPSGLDSRVYGSPSLVNGVQGSALQLGDRGQYLRVAGPYHKRECFGDLDHCPKGYYIGMWLQFDGYPRTKAVYMSNGAQAADGHGIAMSYSPDGLEFVFKTKDGRVWTAVTRDVQPKLWQHVAASWDEDKGLYIYVNGHQDAHASTPRRVPEVSSSQLNDFVLGRSNDPADRDERVSFKVDNYNFVSSFRAEEEMREFGPAYRYHLPMDEIRGEDDLQMLGGRGRVVGPVRTVPGKIRNAVSFSGRGEYIDLGQTVGKCLGNLDACQHGFYISFFIKFNLIDNSKGYIYSSPHGMNIYHRGPQLLATAESGRKQWMVSYNGLRQTIWHFVEVSWSEDEGLTLYVDGNEVNHQQRERSLREIPMTREMRVFLGRSNYGDSREILQAVELDHMDIFYGTRDMLTAIDYVRTESPTHYHVDFEDIRGSQVQNEYLLISLVGSPTPEQVDGKVGQAIKLSGSGNQAVDFGDRSRECLGNLDLCHRGVMYAMWVKPDTLSEGATFLSTSGDNGISLSYKNQRLYATAQSSNLMWEVTTTDIQRRQWAYLEVSFHPLSGLSLFINNNKVGEDMDPSRRDSRAARGSDVSRFYLGRASQVTRDVRSADAAFDELEMWYADRDYLSAHEYIQRTQPRHFVIPFEELAGRDRLAHDVLNIRLADRPVLVPGKVNNALQLKGRGQYAEVLNRGSECLNNLAACTQGITIAAWMRFHRFENNMVFLSTAENGILMLYRAGYIQVSVNGRGIVVLNENGLDTDRWYFVELTWHPDTGLKVYVDNQLRGESPKDLVAAASGRSSFRIGYPNQGDVNTRYATGNFDVDEMEIWYGKREDLMAFGFISRDDLNFSSISGRGFEEFTFDRADGQRVRHDKYQVLLVGGARLVGGRFQGAVYMNGGGQYVDLGKHFDKCLGNVDRCQHGMTLSVYLRPRDLRRNQTFIAAPTHRLYLENGMLKTEVRGRDRTWTAQTDRIGTNWQRYTLAWHPIKGLSFYVDDELVDTDESGVGGRRPDPASTSMYLGRSLGSSSDTAMVLVDELQVWYEDLDQLRATGRYSAQVVPYKVEFNNFRDNRVTIRDREILGRGTLRLVQGKGQNTRAFRLYGNDGYIDLGQNFVCGGDLTTCQQGATLRLGLRPEDLREGQVFIDSFPVRIWYEDGRLYGRLQTGTEFWQVDTSNFRPGAWQRVELTWHPRDGLEMYVDGRRVDYQAYATQYSTPRTSSDRRTYFGRALGGGNTYANTAVDSIELWSAYRDYLPDDRYLRIRPYVPTTRPPVRRTTPRPTWPTQPIPTWRPRIRTNKVGLPGVVGIVRGNQSTVQTVIGKNWVNQSTLRAVFGKHCYDLSLSFSYLTTP</sequence>
<dbReference type="GO" id="GO:0016020">
    <property type="term" value="C:membrane"/>
    <property type="evidence" value="ECO:0007669"/>
    <property type="project" value="UniProtKB-SubCell"/>
</dbReference>
<dbReference type="InterPro" id="IPR013320">
    <property type="entry name" value="ConA-like_dom_sf"/>
</dbReference>
<dbReference type="EMBL" id="JAWDGP010004715">
    <property type="protein sequence ID" value="KAK3762399.1"/>
    <property type="molecule type" value="Genomic_DNA"/>
</dbReference>
<dbReference type="InterPro" id="IPR001791">
    <property type="entry name" value="Laminin_G"/>
</dbReference>
<dbReference type="Pfam" id="PF02210">
    <property type="entry name" value="Laminin_G_2"/>
    <property type="match status" value="1"/>
</dbReference>
<gene>
    <name evidence="4" type="ORF">RRG08_031980</name>
</gene>
<dbReference type="SMART" id="SM00282">
    <property type="entry name" value="LamG"/>
    <property type="match status" value="1"/>
</dbReference>
<dbReference type="CDD" id="cd00110">
    <property type="entry name" value="LamG"/>
    <property type="match status" value="1"/>
</dbReference>
<dbReference type="PROSITE" id="PS50025">
    <property type="entry name" value="LAM_G_DOMAIN"/>
    <property type="match status" value="1"/>
</dbReference>
<name>A0AAE0Z405_9GAST</name>
<keyword evidence="2" id="KW-1133">Transmembrane helix</keyword>